<sequence>MGLMDDILGGGSTRQRQAGGEYVPLDIDDIEGGVEEASTKVHIARIEGQRDVIDIKNAIYDGDIVIADITRHTATDRTMERITQDLQEITREVGGDIVQKADDQLIITPASVGISRTKLGE</sequence>
<keyword evidence="1" id="KW-0132">Cell division</keyword>
<dbReference type="GO" id="GO:0051301">
    <property type="term" value="P:cell division"/>
    <property type="evidence" value="ECO:0007669"/>
    <property type="project" value="UniProtKB-KW"/>
</dbReference>
<evidence type="ECO:0000313" key="2">
    <source>
        <dbReference type="EMBL" id="UOO95814.1"/>
    </source>
</evidence>
<dbReference type="InterPro" id="IPR012426">
    <property type="entry name" value="SepF_arc"/>
</dbReference>
<keyword evidence="3" id="KW-1185">Reference proteome</keyword>
<dbReference type="Pfam" id="PF04472">
    <property type="entry name" value="SepF"/>
    <property type="match status" value="1"/>
</dbReference>
<accession>A0AAV3SKD8</accession>
<dbReference type="InterPro" id="IPR007561">
    <property type="entry name" value="Cell_div_SepF/SepF-rel"/>
</dbReference>
<dbReference type="PIRSF" id="PIRSF019313">
    <property type="entry name" value="UCP019313"/>
    <property type="match status" value="1"/>
</dbReference>
<dbReference type="AlphaFoldDB" id="A0AAV3SKD8"/>
<dbReference type="InterPro" id="IPR038594">
    <property type="entry name" value="SepF-like_sf"/>
</dbReference>
<evidence type="ECO:0000313" key="1">
    <source>
        <dbReference type="EMBL" id="GAA0475990.1"/>
    </source>
</evidence>
<proteinExistence type="predicted"/>
<dbReference type="Proteomes" id="UP000830542">
    <property type="component" value="Chromosome"/>
</dbReference>
<evidence type="ECO:0000313" key="3">
    <source>
        <dbReference type="Proteomes" id="UP000830542"/>
    </source>
</evidence>
<dbReference type="GeneID" id="71760915"/>
<dbReference type="Gene3D" id="3.30.110.150">
    <property type="entry name" value="SepF-like protein"/>
    <property type="match status" value="1"/>
</dbReference>
<evidence type="ECO:0000313" key="4">
    <source>
        <dbReference type="Proteomes" id="UP001500962"/>
    </source>
</evidence>
<dbReference type="EMBL" id="CP095005">
    <property type="protein sequence ID" value="UOO95814.1"/>
    <property type="molecule type" value="Genomic_DNA"/>
</dbReference>
<reference evidence="1" key="1">
    <citation type="journal article" date="2014" name="Int. J. Syst. Evol. Microbiol.">
        <title>Complete genome sequence of Corynebacterium casei LMG S-19264T (=DSM 44701T), isolated from a smear-ripened cheese.</title>
        <authorList>
            <consortium name="US DOE Joint Genome Institute (JGI-PGF)"/>
            <person name="Walter F."/>
            <person name="Albersmeier A."/>
            <person name="Kalinowski J."/>
            <person name="Ruckert C."/>
        </authorList>
    </citation>
    <scope>NUCLEOTIDE SEQUENCE</scope>
    <source>
        <strain evidence="1">JCM 12289</strain>
    </source>
</reference>
<protein>
    <submittedName>
        <fullName evidence="1">Cell division protein SepF</fullName>
    </submittedName>
</protein>
<keyword evidence="1" id="KW-0131">Cell cycle</keyword>
<name>A0AAV3SKD8_HALDO</name>
<dbReference type="EMBL" id="BAAADN010000087">
    <property type="protein sequence ID" value="GAA0475990.1"/>
    <property type="molecule type" value="Genomic_DNA"/>
</dbReference>
<reference evidence="2" key="2">
    <citation type="submission" date="2022-04" db="EMBL/GenBank/DDBJ databases">
        <title>Sequencing and genomic assembly of Halococcus dombrowskii.</title>
        <authorList>
            <person name="Lim S.W."/>
            <person name="MacLea K.S."/>
        </authorList>
    </citation>
    <scope>NUCLEOTIDE SEQUENCE</scope>
    <source>
        <strain evidence="2">H4</strain>
    </source>
</reference>
<organism evidence="1 4">
    <name type="scientific">Halococcus dombrowskii</name>
    <dbReference type="NCBI Taxonomy" id="179637"/>
    <lineage>
        <taxon>Archaea</taxon>
        <taxon>Methanobacteriati</taxon>
        <taxon>Methanobacteriota</taxon>
        <taxon>Stenosarchaea group</taxon>
        <taxon>Halobacteria</taxon>
        <taxon>Halobacteriales</taxon>
        <taxon>Halococcaceae</taxon>
        <taxon>Halococcus</taxon>
    </lineage>
</organism>
<dbReference type="KEGG" id="hdo:MUK72_03665"/>
<reference evidence="1" key="3">
    <citation type="submission" date="2023-12" db="EMBL/GenBank/DDBJ databases">
        <authorList>
            <person name="Sun Q."/>
            <person name="Inoue M."/>
        </authorList>
    </citation>
    <scope>NUCLEOTIDE SEQUENCE</scope>
    <source>
        <strain evidence="1">JCM 12289</strain>
    </source>
</reference>
<dbReference type="RefSeq" id="WP_004054317.1">
    <property type="nucleotide sequence ID" value="NZ_BAAADN010000087.1"/>
</dbReference>
<gene>
    <name evidence="1" type="primary">sepF</name>
    <name evidence="1" type="ORF">GCM10008985_35360</name>
    <name evidence="2" type="ORF">MUK72_03665</name>
</gene>
<dbReference type="Proteomes" id="UP001500962">
    <property type="component" value="Unassembled WGS sequence"/>
</dbReference>